<keyword evidence="6" id="KW-1185">Reference proteome</keyword>
<gene>
    <name evidence="7" type="primary">LOC114867412</name>
</gene>
<dbReference type="PRINTS" id="PR00135">
    <property type="entry name" value="LYZLACT"/>
</dbReference>
<keyword evidence="3" id="KW-1015">Disulfide bond</keyword>
<evidence type="ECO:0000256" key="3">
    <source>
        <dbReference type="ARBA" id="ARBA00023157"/>
    </source>
</evidence>
<dbReference type="Gene3D" id="1.10.530.10">
    <property type="match status" value="1"/>
</dbReference>
<dbReference type="KEGG" id="bspl:114867412"/>
<dbReference type="GO" id="GO:0003796">
    <property type="term" value="F:lysozyme activity"/>
    <property type="evidence" value="ECO:0007669"/>
    <property type="project" value="UniProtKB-EC"/>
</dbReference>
<accession>A0A6P7P0P7</accession>
<dbReference type="AlphaFoldDB" id="A0A6P7P0P7"/>
<keyword evidence="5" id="KW-0732">Signal</keyword>
<dbReference type="SUPFAM" id="SSF53955">
    <property type="entry name" value="Lysozyme-like"/>
    <property type="match status" value="1"/>
</dbReference>
<comment type="similarity">
    <text evidence="4">Belongs to the glycosyl hydrolase 22 family.</text>
</comment>
<keyword evidence="2" id="KW-0081">Bacteriolytic enzyme</keyword>
<dbReference type="OrthoDB" id="17373at2759"/>
<dbReference type="PANTHER" id="PTHR11407">
    <property type="entry name" value="LYSOZYME C"/>
    <property type="match status" value="1"/>
</dbReference>
<dbReference type="RefSeq" id="XP_029025877.1">
    <property type="nucleotide sequence ID" value="XM_029170044.1"/>
</dbReference>
<name>A0A6P7P0P7_BETSP</name>
<proteinExistence type="inferred from homology"/>
<dbReference type="SMART" id="SM00263">
    <property type="entry name" value="LYZ1"/>
    <property type="match status" value="1"/>
</dbReference>
<dbReference type="GeneID" id="114867412"/>
<sequence length="91" mass="10111">MRCLALLLLVAVASAKVVERCEWAQILREHGMDGYYGYSLANWFYLSFNTKAINYNTDGSADYGVFLINSHWWCTDGSPTSNDCGISCGGQ</sequence>
<evidence type="ECO:0000313" key="6">
    <source>
        <dbReference type="Proteomes" id="UP000515150"/>
    </source>
</evidence>
<dbReference type="Proteomes" id="UP000515150">
    <property type="component" value="Chromosome 12"/>
</dbReference>
<dbReference type="InParanoid" id="A0A6P7P0P7"/>
<keyword evidence="2" id="KW-0929">Antimicrobial</keyword>
<evidence type="ECO:0000256" key="4">
    <source>
        <dbReference type="RuleBase" id="RU004440"/>
    </source>
</evidence>
<organism evidence="6 7">
    <name type="scientific">Betta splendens</name>
    <name type="common">Siamese fighting fish</name>
    <dbReference type="NCBI Taxonomy" id="158456"/>
    <lineage>
        <taxon>Eukaryota</taxon>
        <taxon>Metazoa</taxon>
        <taxon>Chordata</taxon>
        <taxon>Craniata</taxon>
        <taxon>Vertebrata</taxon>
        <taxon>Euteleostomi</taxon>
        <taxon>Actinopterygii</taxon>
        <taxon>Neopterygii</taxon>
        <taxon>Teleostei</taxon>
        <taxon>Neoteleostei</taxon>
        <taxon>Acanthomorphata</taxon>
        <taxon>Anabantaria</taxon>
        <taxon>Anabantiformes</taxon>
        <taxon>Anabantoidei</taxon>
        <taxon>Osphronemidae</taxon>
        <taxon>Betta</taxon>
    </lineage>
</organism>
<feature type="chain" id="PRO_5028455453" description="lysozyme" evidence="5">
    <location>
        <begin position="16"/>
        <end position="91"/>
    </location>
</feature>
<dbReference type="PANTHER" id="PTHR11407:SF63">
    <property type="entry name" value="LYSOZYME C"/>
    <property type="match status" value="1"/>
</dbReference>
<dbReference type="PROSITE" id="PS51348">
    <property type="entry name" value="GLYCOSYL_HYDROL_F22_2"/>
    <property type="match status" value="1"/>
</dbReference>
<dbReference type="EC" id="3.2.1.17" evidence="1"/>
<protein>
    <recommendedName>
        <fullName evidence="1">lysozyme</fullName>
        <ecNumber evidence="1">3.2.1.17</ecNumber>
    </recommendedName>
</protein>
<reference evidence="7" key="1">
    <citation type="submission" date="2025-08" db="UniProtKB">
        <authorList>
            <consortium name="RefSeq"/>
        </authorList>
    </citation>
    <scope>IDENTIFICATION</scope>
</reference>
<evidence type="ECO:0000256" key="5">
    <source>
        <dbReference type="SAM" id="SignalP"/>
    </source>
</evidence>
<dbReference type="Pfam" id="PF00062">
    <property type="entry name" value="Lys"/>
    <property type="match status" value="1"/>
</dbReference>
<dbReference type="InterPro" id="IPR023346">
    <property type="entry name" value="Lysozyme-like_dom_sf"/>
</dbReference>
<dbReference type="GO" id="GO:0031640">
    <property type="term" value="P:killing of cells of another organism"/>
    <property type="evidence" value="ECO:0007669"/>
    <property type="project" value="UniProtKB-KW"/>
</dbReference>
<evidence type="ECO:0000256" key="1">
    <source>
        <dbReference type="ARBA" id="ARBA00012732"/>
    </source>
</evidence>
<evidence type="ECO:0000256" key="2">
    <source>
        <dbReference type="ARBA" id="ARBA00022638"/>
    </source>
</evidence>
<dbReference type="InterPro" id="IPR001916">
    <property type="entry name" value="Glyco_hydro_22"/>
</dbReference>
<evidence type="ECO:0000313" key="7">
    <source>
        <dbReference type="RefSeq" id="XP_029025877.1"/>
    </source>
</evidence>
<dbReference type="GO" id="GO:0042742">
    <property type="term" value="P:defense response to bacterium"/>
    <property type="evidence" value="ECO:0007669"/>
    <property type="project" value="UniProtKB-KW"/>
</dbReference>
<feature type="signal peptide" evidence="5">
    <location>
        <begin position="1"/>
        <end position="15"/>
    </location>
</feature>